<keyword evidence="9" id="KW-0408">Iron</keyword>
<dbReference type="GO" id="GO:0010468">
    <property type="term" value="P:regulation of gene expression"/>
    <property type="evidence" value="ECO:0000318"/>
    <property type="project" value="GO_Central"/>
</dbReference>
<evidence type="ECO:0000256" key="6">
    <source>
        <dbReference type="ARBA" id="ARBA00022853"/>
    </source>
</evidence>
<keyword evidence="11" id="KW-0804">Transcription</keyword>
<evidence type="ECO:0000256" key="9">
    <source>
        <dbReference type="ARBA" id="ARBA00023004"/>
    </source>
</evidence>
<evidence type="ECO:0000256" key="2">
    <source>
        <dbReference type="ARBA" id="ARBA00022723"/>
    </source>
</evidence>
<dbReference type="eggNOG" id="KOG1246">
    <property type="taxonomic scope" value="Eukaryota"/>
</dbReference>
<evidence type="ECO:0000313" key="20">
    <source>
        <dbReference type="EMBL" id="EEF30705.1"/>
    </source>
</evidence>
<dbReference type="GO" id="GO:0009826">
    <property type="term" value="P:unidimensional cell growth"/>
    <property type="evidence" value="ECO:0007669"/>
    <property type="project" value="UniProtKB-ARBA"/>
</dbReference>
<name>B9T0B7_RICCO</name>
<dbReference type="PANTHER" id="PTHR10694">
    <property type="entry name" value="LYSINE-SPECIFIC DEMETHYLASE"/>
    <property type="match status" value="1"/>
</dbReference>
<evidence type="ECO:0000256" key="11">
    <source>
        <dbReference type="ARBA" id="ARBA00023163"/>
    </source>
</evidence>
<reference evidence="21" key="1">
    <citation type="journal article" date="2010" name="Nat. Biotechnol.">
        <title>Draft genome sequence of the oilseed species Ricinus communis.</title>
        <authorList>
            <person name="Chan A.P."/>
            <person name="Crabtree J."/>
            <person name="Zhao Q."/>
            <person name="Lorenzi H."/>
            <person name="Orvis J."/>
            <person name="Puiu D."/>
            <person name="Melake-Berhan A."/>
            <person name="Jones K.M."/>
            <person name="Redman J."/>
            <person name="Chen G."/>
            <person name="Cahoon E.B."/>
            <person name="Gedil M."/>
            <person name="Stanke M."/>
            <person name="Haas B.J."/>
            <person name="Wortman J.R."/>
            <person name="Fraser-Liggett C.M."/>
            <person name="Ravel J."/>
            <person name="Rabinowicz P.D."/>
        </authorList>
    </citation>
    <scope>NUCLEOTIDE SEQUENCE [LARGE SCALE GENOMIC DNA]</scope>
    <source>
        <strain evidence="21">cv. Hale</strain>
    </source>
</reference>
<comment type="catalytic activity">
    <reaction evidence="13">
        <text>N(6),N(6)-dimethyl-L-lysyl(27)-[histone H3] + 2-oxoglutarate + O2 = N(6)-methyl-L-lysyl(27)-[histone H3] + formaldehyde + succinate + CO2</text>
        <dbReference type="Rhea" id="RHEA:60232"/>
        <dbReference type="Rhea" id="RHEA-COMP:15539"/>
        <dbReference type="Rhea" id="RHEA-COMP:15544"/>
        <dbReference type="ChEBI" id="CHEBI:15379"/>
        <dbReference type="ChEBI" id="CHEBI:16526"/>
        <dbReference type="ChEBI" id="CHEBI:16810"/>
        <dbReference type="ChEBI" id="CHEBI:16842"/>
        <dbReference type="ChEBI" id="CHEBI:30031"/>
        <dbReference type="ChEBI" id="CHEBI:61929"/>
        <dbReference type="ChEBI" id="CHEBI:61976"/>
    </reaction>
    <physiologicalReaction direction="left-to-right" evidence="13">
        <dbReference type="Rhea" id="RHEA:60233"/>
    </physiologicalReaction>
</comment>
<dbReference type="EMBL" id="EQ974300">
    <property type="protein sequence ID" value="EEF30705.1"/>
    <property type="molecule type" value="Genomic_DNA"/>
</dbReference>
<dbReference type="GO" id="GO:0000785">
    <property type="term" value="C:chromatin"/>
    <property type="evidence" value="ECO:0000318"/>
    <property type="project" value="GO_Central"/>
</dbReference>
<keyword evidence="8" id="KW-0560">Oxidoreductase</keyword>
<evidence type="ECO:0000313" key="21">
    <source>
        <dbReference type="Proteomes" id="UP000008311"/>
    </source>
</evidence>
<dbReference type="SMART" id="SM00355">
    <property type="entry name" value="ZnF_C2H2"/>
    <property type="match status" value="4"/>
</dbReference>
<dbReference type="Proteomes" id="UP000008311">
    <property type="component" value="Unassembled WGS sequence"/>
</dbReference>
<dbReference type="SUPFAM" id="SSF51197">
    <property type="entry name" value="Clavaminate synthase-like"/>
    <property type="match status" value="1"/>
</dbReference>
<evidence type="ECO:0000256" key="7">
    <source>
        <dbReference type="ARBA" id="ARBA00022964"/>
    </source>
</evidence>
<evidence type="ECO:0000256" key="3">
    <source>
        <dbReference type="ARBA" id="ARBA00022737"/>
    </source>
</evidence>
<dbReference type="GO" id="GO:0009741">
    <property type="term" value="P:response to brassinosteroid"/>
    <property type="evidence" value="ECO:0007669"/>
    <property type="project" value="UniProtKB-ARBA"/>
</dbReference>
<dbReference type="GO" id="GO:0034647">
    <property type="term" value="F:histone H3K4me/H3K4me2/H3K4me3 demethylase activity"/>
    <property type="evidence" value="ECO:0000318"/>
    <property type="project" value="GO_Central"/>
</dbReference>
<evidence type="ECO:0000259" key="18">
    <source>
        <dbReference type="PROSITE" id="PS51183"/>
    </source>
</evidence>
<dbReference type="FunCoup" id="B9T0B7">
    <property type="interactions" value="1711"/>
</dbReference>
<dbReference type="InterPro" id="IPR003349">
    <property type="entry name" value="JmjN"/>
</dbReference>
<evidence type="ECO:0000256" key="1">
    <source>
        <dbReference type="ARBA" id="ARBA00009711"/>
    </source>
</evidence>
<proteinExistence type="inferred from homology"/>
<feature type="region of interest" description="Disordered" evidence="16">
    <location>
        <begin position="239"/>
        <end position="259"/>
    </location>
</feature>
<dbReference type="InterPro" id="IPR013087">
    <property type="entry name" value="Znf_C2H2_type"/>
</dbReference>
<evidence type="ECO:0000256" key="12">
    <source>
        <dbReference type="ARBA" id="ARBA00023242"/>
    </source>
</evidence>
<feature type="domain" description="C2H2-type" evidence="17">
    <location>
        <begin position="1462"/>
        <end position="1491"/>
    </location>
</feature>
<dbReference type="PROSITE" id="PS51184">
    <property type="entry name" value="JMJC"/>
    <property type="match status" value="1"/>
</dbReference>
<dbReference type="GO" id="GO:2000028">
    <property type="term" value="P:regulation of photoperiodism, flowering"/>
    <property type="evidence" value="ECO:0007669"/>
    <property type="project" value="UniProtKB-ARBA"/>
</dbReference>
<dbReference type="Pfam" id="PF02375">
    <property type="entry name" value="JmjN"/>
    <property type="match status" value="1"/>
</dbReference>
<keyword evidence="2" id="KW-0479">Metal-binding</keyword>
<accession>B9T0B7</accession>
<evidence type="ECO:0000259" key="19">
    <source>
        <dbReference type="PROSITE" id="PS51184"/>
    </source>
</evidence>
<dbReference type="GO" id="GO:0010628">
    <property type="term" value="P:positive regulation of gene expression"/>
    <property type="evidence" value="ECO:0007669"/>
    <property type="project" value="UniProtKB-ARBA"/>
</dbReference>
<evidence type="ECO:0000256" key="8">
    <source>
        <dbReference type="ARBA" id="ARBA00023002"/>
    </source>
</evidence>
<keyword evidence="12" id="KW-0539">Nucleus</keyword>
<keyword evidence="4 15" id="KW-0863">Zinc-finger</keyword>
<evidence type="ECO:0000256" key="13">
    <source>
        <dbReference type="ARBA" id="ARBA00050682"/>
    </source>
</evidence>
<dbReference type="SMART" id="SM00558">
    <property type="entry name" value="JmjC"/>
    <property type="match status" value="1"/>
</dbReference>
<dbReference type="Pfam" id="PF02373">
    <property type="entry name" value="JmjC"/>
    <property type="match status" value="1"/>
</dbReference>
<dbReference type="PROSITE" id="PS00028">
    <property type="entry name" value="ZINC_FINGER_C2H2_1"/>
    <property type="match status" value="3"/>
</dbReference>
<keyword evidence="6" id="KW-0156">Chromatin regulator</keyword>
<dbReference type="PROSITE" id="PS51183">
    <property type="entry name" value="JMJN"/>
    <property type="match status" value="1"/>
</dbReference>
<dbReference type="GO" id="GO:0040029">
    <property type="term" value="P:epigenetic regulation of gene expression"/>
    <property type="evidence" value="ECO:0007669"/>
    <property type="project" value="UniProtKB-ARBA"/>
</dbReference>
<feature type="domain" description="C2H2-type" evidence="17">
    <location>
        <begin position="1522"/>
        <end position="1553"/>
    </location>
</feature>
<evidence type="ECO:0000256" key="15">
    <source>
        <dbReference type="PROSITE-ProRule" id="PRU00042"/>
    </source>
</evidence>
<feature type="domain" description="C2H2-type" evidence="17">
    <location>
        <begin position="1492"/>
        <end position="1521"/>
    </location>
</feature>
<dbReference type="SMART" id="SM00545">
    <property type="entry name" value="JmjN"/>
    <property type="match status" value="1"/>
</dbReference>
<dbReference type="FunFam" id="3.30.160.60:FF:000747">
    <property type="entry name" value="Probable lysine-specific demethylase ELF6"/>
    <property type="match status" value="1"/>
</dbReference>
<feature type="domain" description="JmjC" evidence="19">
    <location>
        <begin position="300"/>
        <end position="466"/>
    </location>
</feature>
<keyword evidence="10" id="KW-0805">Transcription regulation</keyword>
<dbReference type="Pfam" id="PF00096">
    <property type="entry name" value="zf-C2H2"/>
    <property type="match status" value="1"/>
</dbReference>
<dbReference type="STRING" id="3988.B9T0B7"/>
<feature type="region of interest" description="Disordered" evidence="16">
    <location>
        <begin position="1346"/>
        <end position="1366"/>
    </location>
</feature>
<dbReference type="InParanoid" id="B9T0B7"/>
<dbReference type="Gene3D" id="3.30.160.60">
    <property type="entry name" value="Classic Zinc Finger"/>
    <property type="match status" value="1"/>
</dbReference>
<dbReference type="PROSITE" id="PS50157">
    <property type="entry name" value="ZINC_FINGER_C2H2_2"/>
    <property type="match status" value="3"/>
</dbReference>
<keyword evidence="3" id="KW-0677">Repeat</keyword>
<keyword evidence="7" id="KW-0223">Dioxygenase</keyword>
<evidence type="ECO:0000256" key="16">
    <source>
        <dbReference type="SAM" id="MobiDB-lite"/>
    </source>
</evidence>
<dbReference type="InterPro" id="IPR036236">
    <property type="entry name" value="Znf_C2H2_sf"/>
</dbReference>
<evidence type="ECO:0000256" key="5">
    <source>
        <dbReference type="ARBA" id="ARBA00022833"/>
    </source>
</evidence>
<dbReference type="InterPro" id="IPR003347">
    <property type="entry name" value="JmjC_dom"/>
</dbReference>
<evidence type="ECO:0000256" key="4">
    <source>
        <dbReference type="ARBA" id="ARBA00022771"/>
    </source>
</evidence>
<organism evidence="20 21">
    <name type="scientific">Ricinus communis</name>
    <name type="common">Castor bean</name>
    <dbReference type="NCBI Taxonomy" id="3988"/>
    <lineage>
        <taxon>Eukaryota</taxon>
        <taxon>Viridiplantae</taxon>
        <taxon>Streptophyta</taxon>
        <taxon>Embryophyta</taxon>
        <taxon>Tracheophyta</taxon>
        <taxon>Spermatophyta</taxon>
        <taxon>Magnoliopsida</taxon>
        <taxon>eudicotyledons</taxon>
        <taxon>Gunneridae</taxon>
        <taxon>Pentapetalae</taxon>
        <taxon>rosids</taxon>
        <taxon>fabids</taxon>
        <taxon>Malpighiales</taxon>
        <taxon>Euphorbiaceae</taxon>
        <taxon>Acalyphoideae</taxon>
        <taxon>Acalypheae</taxon>
        <taxon>Ricinus</taxon>
    </lineage>
</organism>
<dbReference type="GO" id="GO:0005634">
    <property type="term" value="C:nucleus"/>
    <property type="evidence" value="ECO:0000318"/>
    <property type="project" value="GO_Central"/>
</dbReference>
<dbReference type="GO" id="GO:0008270">
    <property type="term" value="F:zinc ion binding"/>
    <property type="evidence" value="ECO:0007669"/>
    <property type="project" value="UniProtKB-KW"/>
</dbReference>
<evidence type="ECO:0000256" key="14">
    <source>
        <dbReference type="ARBA" id="ARBA00051751"/>
    </source>
</evidence>
<keyword evidence="5" id="KW-0862">Zinc</keyword>
<evidence type="ECO:0000256" key="10">
    <source>
        <dbReference type="ARBA" id="ARBA00023015"/>
    </source>
</evidence>
<gene>
    <name evidence="20" type="ORF">RCOM_0263520</name>
</gene>
<evidence type="ECO:0008006" key="22">
    <source>
        <dbReference type="Google" id="ProtNLM"/>
    </source>
</evidence>
<dbReference type="GO" id="GO:0071558">
    <property type="term" value="F:histone H3K27me2/H3K27me3 demethylase activity"/>
    <property type="evidence" value="ECO:0007669"/>
    <property type="project" value="UniProtKB-ARBA"/>
</dbReference>
<protein>
    <recommendedName>
        <fullName evidence="22">Lysine-specific demethylase ELF6</fullName>
    </recommendedName>
</protein>
<dbReference type="PANTHER" id="PTHR10694:SF45">
    <property type="entry name" value="LYSINE-SPECIFIC DEMETHYLASE ELF6"/>
    <property type="match status" value="1"/>
</dbReference>
<feature type="domain" description="JmjN" evidence="18">
    <location>
        <begin position="18"/>
        <end position="59"/>
    </location>
</feature>
<dbReference type="GO" id="GO:0006338">
    <property type="term" value="P:chromatin remodeling"/>
    <property type="evidence" value="ECO:0000318"/>
    <property type="project" value="GO_Central"/>
</dbReference>
<dbReference type="Gene3D" id="2.60.120.650">
    <property type="entry name" value="Cupin"/>
    <property type="match status" value="1"/>
</dbReference>
<dbReference type="eggNOG" id="KOG1721">
    <property type="taxonomic scope" value="Eukaryota"/>
</dbReference>
<evidence type="ECO:0000259" key="17">
    <source>
        <dbReference type="PROSITE" id="PS50157"/>
    </source>
</evidence>
<comment type="catalytic activity">
    <reaction evidence="14">
        <text>N(6),N(6),N(6)-trimethyl-L-lysyl(27)-[histone H3] + 2-oxoglutarate + O2 = N(6),N(6)-dimethyl-L-lysyl(27)-[histone H3] + formaldehyde + succinate + CO2</text>
        <dbReference type="Rhea" id="RHEA:60228"/>
        <dbReference type="Rhea" id="RHEA-COMP:15535"/>
        <dbReference type="Rhea" id="RHEA-COMP:15539"/>
        <dbReference type="ChEBI" id="CHEBI:15379"/>
        <dbReference type="ChEBI" id="CHEBI:16526"/>
        <dbReference type="ChEBI" id="CHEBI:16810"/>
        <dbReference type="ChEBI" id="CHEBI:16842"/>
        <dbReference type="ChEBI" id="CHEBI:30031"/>
        <dbReference type="ChEBI" id="CHEBI:61961"/>
        <dbReference type="ChEBI" id="CHEBI:61976"/>
    </reaction>
    <physiologicalReaction direction="left-to-right" evidence="14">
        <dbReference type="Rhea" id="RHEA:60229"/>
    </physiologicalReaction>
</comment>
<keyword evidence="21" id="KW-1185">Reference proteome</keyword>
<dbReference type="SUPFAM" id="SSF57667">
    <property type="entry name" value="beta-beta-alpha zinc fingers"/>
    <property type="match status" value="2"/>
</dbReference>
<sequence>MGMGNVEIPKWLKDLPLAPEFHPTDTEFADPIAYISKIEKKATAFGICKIIPPLPKPSKRYVFGNLNKSLSKCPELGDSVNLSNASSLKKGLQDIGNDGEARAVFTTRHQELGQDIKKTKGTIKENPQLGVHKQVWQSGEIYTLDQFESKSKAFAKSLLGMFKEISPLVIETLFWKAASDKPIHVEYANDVPGSAFGEPEDQFKYFHIRRRKRASYKSYRRSAGSSDCKEKEIDNVNNLDNDEMKGTAMKNEPSMSSETISRSSITSSVVLSEEILRSSKRKSVNANNDMEGTAGWKLSNSPWNLQVIARSPGSLTRFMPDDIPGVTSPMIYIGMLFSWFAWHVEDHELHSMNFLHTGSAKTWYAVPGDHAFTFEEVIRMQAYGGGIDRLAALTLLGEKTTLLSPEVIVSSGIPCCRLIQNPGEFVVTFPRAYHVGFSHGFNCGEAANFGTPQWLKVAKEAAVRRAAMNYLPMLSHQQLLYLLTMSFVSRVPRSLLPGARSSRLRDRLKEERELSVKKAFIEDMLKENNILSALLGKDSICNVVIWNPDLLPCANKDFQVPSTVTATTEEIVSSFHSKDNSSTTENDLFKEMSLYMETLNDLYVDDDGDLSDDFQVDSGTLACVACGILGFPFMSVVQPSDTALAGLLDHPLVQEGSIEESGNLPLSRGWNNSSKFLRPRIFCLEHGVQIEELLRSKGGANMLLICHSDYQKIRAHAAAIAEEIDTPFNYNEIPLESASQEDLNLIYIAIDSEDHDDCGEDWTSKLAINLRYCVKVRKNSPSNKVQHALALGGLFSDETSSDFLNIKWQSRRSRSRIKLNRPAHCKPQNRVETNKENILGKTSDNVIVKTENKLIQYTRRKYKVKIDCSARWNQGCPRKHTMEQVSGANCEDLVKHTRKTSKITPAVEISRSDAAGSCMSPIGMSGVLHEVQVLEATDEMCLNSASLHVTGPVLTANPAIERVVRQVEIPLEKSNRFENVSTVSARVSFKIQHEEKVNGVIIEDEDSSGTNLCSQCVTAAERSEMEGEYHTTKNISLTNEAREIFCEGQYKILGDRDVLANELLILLTQLVYMFLTLLDTLKDQHAVSLEESTECLQETCAEEDKLQHEIEITSGINKELIPNIVMNDQNHVSVAESSEILKQPCISANLFNVTLKRGMQQGIQFTKERKKEHCSCSITQMGIDQPNAVSEETISEALGGTSAKNLWTGSILDFDMLLKVPTVNRSKVENIIPNSTNQIQDPVIPVIVEEYSEVPRASSVFSVGLNLETKLQKPIHSDDVVYRDDEVHEVCQTPRETNEERLLSHITQISQQSPAQIKRCFGTEEESYSTGNVFKGQDDCSSHELESAESAVVDPRSTVGKGRKRKNEVEHLTENKLNNNGFIISPCEGLRPRAGKDATFRNGVDIRKSAQENPMTKKARKPVNSVPNAKKKEIAKRSYKCDLEGCPMSFETRAELLLHKRNRCPYEGCRKRFNSHRYAIIHQRVHEDDRPLKCPWKDCSMSFKWAWARTEHMRVHTGEKPYKCKVEGCGRTFRFVSDFSRHRRKTGHCVNTPA</sequence>
<dbReference type="GO" id="GO:0048580">
    <property type="term" value="P:regulation of post-embryonic development"/>
    <property type="evidence" value="ECO:0007669"/>
    <property type="project" value="UniProtKB-ARBA"/>
</dbReference>
<comment type="similarity">
    <text evidence="1">Belongs to the JHDM3 histone demethylase family.</text>
</comment>